<dbReference type="Pfam" id="PF08241">
    <property type="entry name" value="Methyltransf_11"/>
    <property type="match status" value="1"/>
</dbReference>
<dbReference type="GO" id="GO:0005783">
    <property type="term" value="C:endoplasmic reticulum"/>
    <property type="evidence" value="ECO:0007669"/>
    <property type="project" value="TreeGrafter"/>
</dbReference>
<dbReference type="PANTHER" id="PTHR44068">
    <property type="entry name" value="ZGC:194242"/>
    <property type="match status" value="1"/>
</dbReference>
<dbReference type="InterPro" id="IPR030384">
    <property type="entry name" value="MeTrfase_SMT"/>
</dbReference>
<reference evidence="8" key="1">
    <citation type="submission" date="2022-07" db="EMBL/GenBank/DDBJ databases">
        <title>Phylogenomic reconstructions and comparative analyses of Kickxellomycotina fungi.</title>
        <authorList>
            <person name="Reynolds N.K."/>
            <person name="Stajich J.E."/>
            <person name="Barry K."/>
            <person name="Grigoriev I.V."/>
            <person name="Crous P."/>
            <person name="Smith M.E."/>
        </authorList>
    </citation>
    <scope>NUCLEOTIDE SEQUENCE</scope>
    <source>
        <strain evidence="8">IMI 214461</strain>
    </source>
</reference>
<dbReference type="SUPFAM" id="SSF53335">
    <property type="entry name" value="S-adenosyl-L-methionine-dependent methyltransferases"/>
    <property type="match status" value="1"/>
</dbReference>
<keyword evidence="6" id="KW-0444">Lipid biosynthesis</keyword>
<accession>A0A9W8EDC4</accession>
<name>A0A9W8EDC4_9FUNG</name>
<keyword evidence="3 5" id="KW-0949">S-adenosyl-L-methionine</keyword>
<proteinExistence type="inferred from homology"/>
<sequence>MSQPAILEPTPELSKELHKTVVKNQSATSFISRLRGKNKDLQKQSVKTYGQFWKDSENNTEEARASKYKTLTNTYYNLVTDFYEYGWGESFHFARRSKGESFRDSIRRQEQYLFGNAQIRPGMKVLDVGCGVAGPARECIRFTGAHVTGLNNNDYQIQRANIYAAKYKQQDYSTFVKGDFMDMPFEDNTFDVTYSIEATCHAPVLKDVYSQMYRVLKPGGTFAIYEWCVTDKYDETNELHKKIIRDIEEGDSLPKLFSTKVALQAARDAGFNIEVSCDLAHEGTEINSVPWYSDVDSSIILSSGFQAFARSRFGRSFTTGLLRALEAAHIAPSGSIKVQQLLETALTGLIAGARLEIFTPMFLIVGRKPLN</sequence>
<dbReference type="GO" id="GO:0032259">
    <property type="term" value="P:methylation"/>
    <property type="evidence" value="ECO:0007669"/>
    <property type="project" value="UniProtKB-KW"/>
</dbReference>
<dbReference type="InterPro" id="IPR029063">
    <property type="entry name" value="SAM-dependent_MTases_sf"/>
</dbReference>
<dbReference type="Pfam" id="PF08498">
    <property type="entry name" value="Sterol_MT_C"/>
    <property type="match status" value="1"/>
</dbReference>
<dbReference type="InterPro" id="IPR013705">
    <property type="entry name" value="Sterol_MeTrfase_C"/>
</dbReference>
<keyword evidence="6" id="KW-0753">Steroid metabolism</keyword>
<keyword evidence="6" id="KW-1207">Sterol metabolism</keyword>
<evidence type="ECO:0000313" key="9">
    <source>
        <dbReference type="Proteomes" id="UP001150907"/>
    </source>
</evidence>
<evidence type="ECO:0000256" key="1">
    <source>
        <dbReference type="ARBA" id="ARBA00022603"/>
    </source>
</evidence>
<dbReference type="GO" id="GO:0006696">
    <property type="term" value="P:ergosterol biosynthetic process"/>
    <property type="evidence" value="ECO:0007669"/>
    <property type="project" value="TreeGrafter"/>
</dbReference>
<evidence type="ECO:0000259" key="7">
    <source>
        <dbReference type="PROSITE" id="PS51685"/>
    </source>
</evidence>
<protein>
    <recommendedName>
        <fullName evidence="6">Sterol 24-C-methyltransferase</fullName>
        <ecNumber evidence="6">2.1.1.-</ecNumber>
    </recommendedName>
    <alternativeName>
        <fullName evidence="6">Delta(24)-sterol C-methyltransferase</fullName>
    </alternativeName>
</protein>
<dbReference type="Gene3D" id="3.40.50.150">
    <property type="entry name" value="Vaccinia Virus protein VP39"/>
    <property type="match status" value="1"/>
</dbReference>
<dbReference type="EMBL" id="JANBQF010000741">
    <property type="protein sequence ID" value="KAJ1999288.1"/>
    <property type="molecule type" value="Genomic_DNA"/>
</dbReference>
<keyword evidence="6" id="KW-0752">Steroid biosynthesis</keyword>
<comment type="pathway">
    <text evidence="6">Steroid metabolism.</text>
</comment>
<dbReference type="InterPro" id="IPR050447">
    <property type="entry name" value="Erg6_SMT_methyltransf"/>
</dbReference>
<keyword evidence="9" id="KW-1185">Reference proteome</keyword>
<dbReference type="InterPro" id="IPR013216">
    <property type="entry name" value="Methyltransf_11"/>
</dbReference>
<dbReference type="OrthoDB" id="540004at2759"/>
<feature type="domain" description="SAM-dependent methyltransferase Erg6/SMT-type" evidence="7">
    <location>
        <begin position="75"/>
        <end position="369"/>
    </location>
</feature>
<comment type="similarity">
    <text evidence="4 5 6">Belongs to the class I-like SAM-binding methyltransferase superfamily. Erg6/SMT family.</text>
</comment>
<keyword evidence="6" id="KW-0756">Sterol biosynthesis</keyword>
<evidence type="ECO:0000256" key="2">
    <source>
        <dbReference type="ARBA" id="ARBA00022679"/>
    </source>
</evidence>
<dbReference type="AlphaFoldDB" id="A0A9W8EDC4"/>
<dbReference type="CDD" id="cd02440">
    <property type="entry name" value="AdoMet_MTases"/>
    <property type="match status" value="1"/>
</dbReference>
<evidence type="ECO:0000256" key="3">
    <source>
        <dbReference type="ARBA" id="ARBA00022691"/>
    </source>
</evidence>
<evidence type="ECO:0000256" key="5">
    <source>
        <dbReference type="PROSITE-ProRule" id="PRU01022"/>
    </source>
</evidence>
<evidence type="ECO:0000256" key="6">
    <source>
        <dbReference type="RuleBase" id="RU362025"/>
    </source>
</evidence>
<dbReference type="PANTHER" id="PTHR44068:SF1">
    <property type="entry name" value="HYPOTHETICAL LOC100005854"/>
    <property type="match status" value="1"/>
</dbReference>
<organism evidence="8 9">
    <name type="scientific">Coemansia thaxteri</name>
    <dbReference type="NCBI Taxonomy" id="2663907"/>
    <lineage>
        <taxon>Eukaryota</taxon>
        <taxon>Fungi</taxon>
        <taxon>Fungi incertae sedis</taxon>
        <taxon>Zoopagomycota</taxon>
        <taxon>Kickxellomycotina</taxon>
        <taxon>Kickxellomycetes</taxon>
        <taxon>Kickxellales</taxon>
        <taxon>Kickxellaceae</taxon>
        <taxon>Coemansia</taxon>
    </lineage>
</organism>
<dbReference type="GO" id="GO:0003838">
    <property type="term" value="F:sterol 24-C-methyltransferase activity"/>
    <property type="evidence" value="ECO:0007669"/>
    <property type="project" value="TreeGrafter"/>
</dbReference>
<keyword evidence="6" id="KW-0443">Lipid metabolism</keyword>
<evidence type="ECO:0000313" key="8">
    <source>
        <dbReference type="EMBL" id="KAJ1999288.1"/>
    </source>
</evidence>
<keyword evidence="2 5" id="KW-0808">Transferase</keyword>
<dbReference type="EC" id="2.1.1.-" evidence="6"/>
<evidence type="ECO:0000256" key="4">
    <source>
        <dbReference type="ARBA" id="ARBA00038188"/>
    </source>
</evidence>
<comment type="caution">
    <text evidence="8">The sequence shown here is derived from an EMBL/GenBank/DDBJ whole genome shotgun (WGS) entry which is preliminary data.</text>
</comment>
<comment type="function">
    <text evidence="6">Catalyzes the transfer of methyl groups from S-adenosyl-methionine to the C-24 of sterols.</text>
</comment>
<keyword evidence="1 5" id="KW-0489">Methyltransferase</keyword>
<dbReference type="PROSITE" id="PS51685">
    <property type="entry name" value="SAM_MT_ERG6_SMT"/>
    <property type="match status" value="1"/>
</dbReference>
<dbReference type="Proteomes" id="UP001150907">
    <property type="component" value="Unassembled WGS sequence"/>
</dbReference>
<gene>
    <name evidence="8" type="primary">ERG6_2</name>
    <name evidence="8" type="ORF">H4R26_005132</name>
</gene>